<name>K4JTR3_9CAUD</name>
<accession>K4JTR3</accession>
<dbReference type="EMBL" id="JX100809">
    <property type="protein sequence ID" value="AFU88511.1"/>
    <property type="molecule type" value="Genomic_DNA"/>
</dbReference>
<dbReference type="Proteomes" id="UP000000460">
    <property type="component" value="Segment"/>
</dbReference>
<keyword evidence="2" id="KW-1185">Reference proteome</keyword>
<proteinExistence type="predicted"/>
<evidence type="ECO:0000313" key="2">
    <source>
        <dbReference type="Proteomes" id="UP000000460"/>
    </source>
</evidence>
<organism evidence="1 2">
    <name type="scientific">Caulobacter phage CcrSwift</name>
    <dbReference type="NCBI Taxonomy" id="2927984"/>
    <lineage>
        <taxon>Viruses</taxon>
        <taxon>Duplodnaviria</taxon>
        <taxon>Heunggongvirae</taxon>
        <taxon>Uroviricota</taxon>
        <taxon>Caudoviricetes</taxon>
        <taxon>Jeanschmidtviridae</taxon>
        <taxon>Shapirovirus</taxon>
        <taxon>Shapirovirus swift</taxon>
    </lineage>
</organism>
<dbReference type="KEGG" id="vg:13996728"/>
<dbReference type="GeneID" id="13996728"/>
<dbReference type="RefSeq" id="YP_006989926.1">
    <property type="nucleotide sequence ID" value="NC_019411.1"/>
</dbReference>
<evidence type="ECO:0000313" key="1">
    <source>
        <dbReference type="EMBL" id="AFU88511.1"/>
    </source>
</evidence>
<gene>
    <name evidence="1" type="ORF">CcrSwift_gp193</name>
</gene>
<reference evidence="1 2" key="1">
    <citation type="journal article" date="2012" name="BMC Genomics">
        <title>The Caulobacter crescentus phage phiCbK: genomics of a canonical phage.</title>
        <authorList>
            <person name="Gill J.J."/>
            <person name="Berry J.D."/>
            <person name="Russell W.K."/>
            <person name="Lessor L."/>
            <person name="Escobar Garcia D.A."/>
            <person name="Hernandez D."/>
            <person name="Kane A."/>
            <person name="Keene J."/>
            <person name="Maddox M."/>
            <person name="Martin R."/>
            <person name="Mohan S."/>
            <person name="Thorn A.M."/>
            <person name="Russell D.H."/>
            <person name="Young R."/>
        </authorList>
    </citation>
    <scope>NUCLEOTIDE SEQUENCE [LARGE SCALE GENOMIC DNA]</scope>
</reference>
<sequence length="112" mass="13270">MSRLRPLTDRDWEVLGCLIPTFRDEPIRWHTPMEVGGSNGSHHSATLAKLEKRGYVISEQRLPFMTRGSKRYQVTREGLGVYNDRRKQPWMTKAEWHVWWDENRPRKAKAHG</sequence>
<protein>
    <submittedName>
        <fullName evidence="1">Putative winged-helix HTH DNA binding protein</fullName>
    </submittedName>
</protein>